<sequence length="845" mass="94593">MSRKRLNVTIFILLLIFTAVIVSLLYPRQQQTVQRESNYAIHTRQDFNQPSFYPITPNTSNKLYRPTGAWVGRLILPTSQEDNTDWVLMEVEHAPQKAQNLIGKIVRLEWKNDKDVLSYVQAVTRDVNFTPDTIKSQKQGNIHPFRLNGVKSVSVLRSLAGARPQDDVIVTLDDATVVTEGVGRVTLQIAREPVLTTGRFYGLVKIIEPTSKSDSLYKVVHYNPASGNFDGIEGAIRIPKQVIDTRNIPSSTPLLIEKSTAGEQGWYIYGARDNKGIFTVQALAPRSLFQIEPNQLITNENRALRYLKTQHWRNTPAQKGKSDTVLLNFDVLKSTSSLPYQGGLVGFQNSPALLASPAPSNSSQGGLGRYQWQENDKAILLHLFGGIGGRKKEALGFPATITGHFSFGIARVIRDSFTSELRFDIKYHQIYAHNSDGIIAGIHTWADYMGNLQRGWMYTRPVSDILIKFDPVTTDYDFDGIKISPLNELQRQLQIMMARYRVGDGTGGATVSPATSCGQDSAQALYATITTIKNQVATAPQIQQWLDAHPNDPQTLRFRQLILLGTELEKQLAPLGIVRADWRSSTSILAGTGAGDNQLFRDGSIWAGLTSWRTMMPRQVHDDLALLFLKHGASLQVLRTNQIGGWQADIAPLAPTVLFGQIKIPYTEISPLGILLNRVLASLKIPTQQDWLVLGITLLFYTIIALPIGLKSGFLQLQIWSANYIDKFLLILRCLFLPAISEELFFRVLLLPHPIEITNWFTWAMWALLSLILFIIYHPINASTFFKQANETFFNRIFLCLATLLGIACTIAYVLTGSLFVIVMIHWIVVVVWLMAFAGMKKLNS</sequence>
<evidence type="ECO:0000313" key="3">
    <source>
        <dbReference type="EMBL" id="RUT02443.1"/>
    </source>
</evidence>
<organism evidence="3 4">
    <name type="scientific">Dulcicalothrix desertica PCC 7102</name>
    <dbReference type="NCBI Taxonomy" id="232991"/>
    <lineage>
        <taxon>Bacteria</taxon>
        <taxon>Bacillati</taxon>
        <taxon>Cyanobacteriota</taxon>
        <taxon>Cyanophyceae</taxon>
        <taxon>Nostocales</taxon>
        <taxon>Calotrichaceae</taxon>
        <taxon>Dulcicalothrix</taxon>
    </lineage>
</organism>
<reference evidence="3" key="2">
    <citation type="journal article" date="2019" name="Genome Biol. Evol.">
        <title>Day and night: Metabolic profiles and evolutionary relationships of six axenic non-marine cyanobacteria.</title>
        <authorList>
            <person name="Will S.E."/>
            <person name="Henke P."/>
            <person name="Boedeker C."/>
            <person name="Huang S."/>
            <person name="Brinkmann H."/>
            <person name="Rohde M."/>
            <person name="Jarek M."/>
            <person name="Friedl T."/>
            <person name="Seufert S."/>
            <person name="Schumacher M."/>
            <person name="Overmann J."/>
            <person name="Neumann-Schaal M."/>
            <person name="Petersen J."/>
        </authorList>
    </citation>
    <scope>NUCLEOTIDE SEQUENCE [LARGE SCALE GENOMIC DNA]</scope>
    <source>
        <strain evidence="3">PCC 7102</strain>
    </source>
</reference>
<feature type="transmembrane region" description="Helical" evidence="1">
    <location>
        <begin position="691"/>
        <end position="710"/>
    </location>
</feature>
<evidence type="ECO:0000256" key="1">
    <source>
        <dbReference type="SAM" id="Phobius"/>
    </source>
</evidence>
<dbReference type="GO" id="GO:0004175">
    <property type="term" value="F:endopeptidase activity"/>
    <property type="evidence" value="ECO:0007669"/>
    <property type="project" value="UniProtKB-ARBA"/>
</dbReference>
<dbReference type="Proteomes" id="UP000271624">
    <property type="component" value="Unassembled WGS sequence"/>
</dbReference>
<dbReference type="EMBL" id="RSCL01000016">
    <property type="protein sequence ID" value="RUT02443.1"/>
    <property type="molecule type" value="Genomic_DNA"/>
</dbReference>
<dbReference type="InterPro" id="IPR003675">
    <property type="entry name" value="Rce1/LyrA-like_dom"/>
</dbReference>
<dbReference type="AlphaFoldDB" id="A0A3S1CGX1"/>
<dbReference type="OrthoDB" id="5141003at2"/>
<evidence type="ECO:0000313" key="4">
    <source>
        <dbReference type="Proteomes" id="UP000271624"/>
    </source>
</evidence>
<name>A0A3S1CGX1_9CYAN</name>
<keyword evidence="1" id="KW-0812">Transmembrane</keyword>
<feature type="transmembrane region" description="Helical" evidence="1">
    <location>
        <begin position="793"/>
        <end position="813"/>
    </location>
</feature>
<evidence type="ECO:0000259" key="2">
    <source>
        <dbReference type="Pfam" id="PF02517"/>
    </source>
</evidence>
<comment type="caution">
    <text evidence="3">The sequence shown here is derived from an EMBL/GenBank/DDBJ whole genome shotgun (WGS) entry which is preliminary data.</text>
</comment>
<keyword evidence="1" id="KW-0472">Membrane</keyword>
<keyword evidence="4" id="KW-1185">Reference proteome</keyword>
<keyword evidence="1" id="KW-1133">Transmembrane helix</keyword>
<dbReference type="RefSeq" id="WP_127084156.1">
    <property type="nucleotide sequence ID" value="NZ_RSCL01000016.1"/>
</dbReference>
<reference evidence="3" key="1">
    <citation type="submission" date="2018-12" db="EMBL/GenBank/DDBJ databases">
        <authorList>
            <person name="Will S."/>
            <person name="Neumann-Schaal M."/>
            <person name="Henke P."/>
        </authorList>
    </citation>
    <scope>NUCLEOTIDE SEQUENCE</scope>
    <source>
        <strain evidence="3">PCC 7102</strain>
    </source>
</reference>
<feature type="domain" description="CAAX prenyl protease 2/Lysostaphin resistance protein A-like" evidence="2">
    <location>
        <begin position="728"/>
        <end position="829"/>
    </location>
</feature>
<feature type="transmembrane region" description="Helical" evidence="1">
    <location>
        <begin position="7"/>
        <end position="26"/>
    </location>
</feature>
<dbReference type="Pfam" id="PF02517">
    <property type="entry name" value="Rce1-like"/>
    <property type="match status" value="1"/>
</dbReference>
<feature type="transmembrane region" description="Helical" evidence="1">
    <location>
        <begin position="722"/>
        <end position="740"/>
    </location>
</feature>
<accession>A0A3S1CGX1</accession>
<protein>
    <recommendedName>
        <fullName evidence="2">CAAX prenyl protease 2/Lysostaphin resistance protein A-like domain-containing protein</fullName>
    </recommendedName>
</protein>
<proteinExistence type="predicted"/>
<dbReference type="GO" id="GO:0080120">
    <property type="term" value="P:CAAX-box protein maturation"/>
    <property type="evidence" value="ECO:0007669"/>
    <property type="project" value="UniProtKB-ARBA"/>
</dbReference>
<feature type="transmembrane region" description="Helical" evidence="1">
    <location>
        <begin position="819"/>
        <end position="840"/>
    </location>
</feature>
<feature type="transmembrane region" description="Helical" evidence="1">
    <location>
        <begin position="760"/>
        <end position="781"/>
    </location>
</feature>
<gene>
    <name evidence="3" type="ORF">DSM106972_059210</name>
</gene>